<keyword evidence="6 9" id="KW-1133">Transmembrane helix</keyword>
<keyword evidence="3 9" id="KW-0813">Transport</keyword>
<evidence type="ECO:0000256" key="9">
    <source>
        <dbReference type="RuleBase" id="RU361189"/>
    </source>
</evidence>
<evidence type="ECO:0000256" key="3">
    <source>
        <dbReference type="ARBA" id="ARBA00022448"/>
    </source>
</evidence>
<dbReference type="Proteomes" id="UP001211065">
    <property type="component" value="Unassembled WGS sequence"/>
</dbReference>
<feature type="transmembrane region" description="Helical" evidence="9">
    <location>
        <begin position="471"/>
        <end position="488"/>
    </location>
</feature>
<protein>
    <recommendedName>
        <fullName evidence="9">V-type proton ATPase subunit a</fullName>
    </recommendedName>
</protein>
<keyword evidence="7 9" id="KW-0406">Ion transport</keyword>
<organism evidence="12 13">
    <name type="scientific">Clydaea vesicula</name>
    <dbReference type="NCBI Taxonomy" id="447962"/>
    <lineage>
        <taxon>Eukaryota</taxon>
        <taxon>Fungi</taxon>
        <taxon>Fungi incertae sedis</taxon>
        <taxon>Chytridiomycota</taxon>
        <taxon>Chytridiomycota incertae sedis</taxon>
        <taxon>Chytridiomycetes</taxon>
        <taxon>Lobulomycetales</taxon>
        <taxon>Lobulomycetaceae</taxon>
        <taxon>Clydaea</taxon>
    </lineage>
</organism>
<dbReference type="PANTHER" id="PTHR11629">
    <property type="entry name" value="VACUOLAR PROTON ATPASES"/>
    <property type="match status" value="1"/>
</dbReference>
<dbReference type="Pfam" id="PF01496">
    <property type="entry name" value="V_ATPase_I"/>
    <property type="match status" value="1"/>
</dbReference>
<gene>
    <name evidence="12" type="primary">VPH1</name>
    <name evidence="12" type="ORF">HK099_002430</name>
</gene>
<evidence type="ECO:0000256" key="6">
    <source>
        <dbReference type="ARBA" id="ARBA00022989"/>
    </source>
</evidence>
<reference evidence="12" key="1">
    <citation type="submission" date="2020-05" db="EMBL/GenBank/DDBJ databases">
        <title>Phylogenomic resolution of chytrid fungi.</title>
        <authorList>
            <person name="Stajich J.E."/>
            <person name="Amses K."/>
            <person name="Simmons R."/>
            <person name="Seto K."/>
            <person name="Myers J."/>
            <person name="Bonds A."/>
            <person name="Quandt C.A."/>
            <person name="Barry K."/>
            <person name="Liu P."/>
            <person name="Grigoriev I."/>
            <person name="Longcore J.E."/>
            <person name="James T.Y."/>
        </authorList>
    </citation>
    <scope>NUCLEOTIDE SEQUENCE</scope>
    <source>
        <strain evidence="12">JEL0476</strain>
    </source>
</reference>
<keyword evidence="4 9" id="KW-0812">Transmembrane</keyword>
<dbReference type="InterPro" id="IPR002490">
    <property type="entry name" value="V-ATPase_116kDa_su"/>
</dbReference>
<evidence type="ECO:0000313" key="13">
    <source>
        <dbReference type="Proteomes" id="UP001211065"/>
    </source>
</evidence>
<dbReference type="PANTHER" id="PTHR11629:SF63">
    <property type="entry name" value="V-TYPE PROTON ATPASE SUBUNIT A"/>
    <property type="match status" value="1"/>
</dbReference>
<comment type="function">
    <text evidence="9">Essential component of the vacuolar proton pump (V-ATPase), a multimeric enzyme that catalyzes the translocation of protons across the membranes. Required for assembly and activity of the V-ATPase.</text>
</comment>
<evidence type="ECO:0000256" key="4">
    <source>
        <dbReference type="ARBA" id="ARBA00022692"/>
    </source>
</evidence>
<evidence type="ECO:0000256" key="10">
    <source>
        <dbReference type="SAM" id="Coils"/>
    </source>
</evidence>
<proteinExistence type="inferred from homology"/>
<evidence type="ECO:0000256" key="5">
    <source>
        <dbReference type="ARBA" id="ARBA00022781"/>
    </source>
</evidence>
<keyword evidence="5 9" id="KW-0375">Hydrogen ion transport</keyword>
<dbReference type="PIRSF" id="PIRSF001293">
    <property type="entry name" value="ATP6V0A1"/>
    <property type="match status" value="1"/>
</dbReference>
<evidence type="ECO:0000313" key="12">
    <source>
        <dbReference type="EMBL" id="KAJ3227364.1"/>
    </source>
</evidence>
<comment type="subcellular location">
    <subcellularLocation>
        <location evidence="1">Membrane</location>
        <topology evidence="1">Multi-pass membrane protein</topology>
    </subcellularLocation>
</comment>
<evidence type="ECO:0000256" key="7">
    <source>
        <dbReference type="ARBA" id="ARBA00023065"/>
    </source>
</evidence>
<evidence type="ECO:0000256" key="1">
    <source>
        <dbReference type="ARBA" id="ARBA00004141"/>
    </source>
</evidence>
<feature type="transmembrane region" description="Helical" evidence="9">
    <location>
        <begin position="549"/>
        <end position="569"/>
    </location>
</feature>
<feature type="transmembrane region" description="Helical" evidence="9">
    <location>
        <begin position="758"/>
        <end position="781"/>
    </location>
</feature>
<comment type="similarity">
    <text evidence="2 9">Belongs to the V-ATPase 116 kDa subunit family.</text>
</comment>
<feature type="transmembrane region" description="Helical" evidence="9">
    <location>
        <begin position="645"/>
        <end position="666"/>
    </location>
</feature>
<comment type="caution">
    <text evidence="12">The sequence shown here is derived from an EMBL/GenBank/DDBJ whole genome shotgun (WGS) entry which is preliminary data.</text>
</comment>
<feature type="coiled-coil region" evidence="10">
    <location>
        <begin position="54"/>
        <end position="127"/>
    </location>
</feature>
<dbReference type="GO" id="GO:0046961">
    <property type="term" value="F:proton-transporting ATPase activity, rotational mechanism"/>
    <property type="evidence" value="ECO:0007669"/>
    <property type="project" value="InterPro"/>
</dbReference>
<evidence type="ECO:0000256" key="8">
    <source>
        <dbReference type="ARBA" id="ARBA00023136"/>
    </source>
</evidence>
<keyword evidence="8 9" id="KW-0472">Membrane</keyword>
<name>A0AAD5U7G7_9FUNG</name>
<dbReference type="GO" id="GO:0000329">
    <property type="term" value="C:fungal-type vacuole membrane"/>
    <property type="evidence" value="ECO:0007669"/>
    <property type="project" value="TreeGrafter"/>
</dbReference>
<dbReference type="GO" id="GO:0000220">
    <property type="term" value="C:vacuolar proton-transporting V-type ATPase, V0 domain"/>
    <property type="evidence" value="ECO:0007669"/>
    <property type="project" value="InterPro"/>
</dbReference>
<keyword evidence="10" id="KW-0175">Coiled coil</keyword>
<dbReference type="AlphaFoldDB" id="A0AAD5U7G7"/>
<dbReference type="InterPro" id="IPR026028">
    <property type="entry name" value="V-type_ATPase_116kDa_su_euka"/>
</dbReference>
<dbReference type="GO" id="GO:0051117">
    <property type="term" value="F:ATPase binding"/>
    <property type="evidence" value="ECO:0007669"/>
    <property type="project" value="TreeGrafter"/>
</dbReference>
<evidence type="ECO:0000256" key="2">
    <source>
        <dbReference type="ARBA" id="ARBA00009904"/>
    </source>
</evidence>
<sequence>MTSNNASSLFRSCEMTHFKLYIPLEIAQQTVAEFGELGLVEFRDVNVNAFQRTFVNEIRRLDEMERKLRFLQLQMSKSEIQPKVPLQQLYYSRTRTQNEIDLMEERLNEHEQRLIQMNNSQASLNKRFLELTELRHVLRETTSFFESSIRHGSIDSLNSPNHTEGAHLLSSGAPPPIDDTHEAIERGESSSLNFVAGVISRQRMGIFERILFRALRGNLYMNYAEISEAIIDPITDEPTSKNVFCIFAHGKELLAKIKKICESLGATIYPVDERGDKRRLDALDVISRIEDLKQVLDNTKGAKRVELLKVADQSEIWENIILREKSIYYCLNFFQQSEGNKKSLIAEGWCPTESISAIKYALSGVTERTGSTVAPLFNEHPTHRTPPTYHRLNKFTQCFQDIVDAYGIATYQEVNPGLFTIITFPFLFAVMFGDFGHGVIMTLFAAWVCYSEKTLATKRWGEIWDMFFGGRYIILLMGLFSCYTGLLYNDVFSLAFNVYGSGWSFHGKDNSTGKYYGVYEKTYPFGIDPVWHKSDNYLLFSNSYKMKQAIILGVMQMSFGISLNVFNYNHFNKKISIYLEFLPQIIFLLSIFGYLVFMILFKWLTVWDGYNPPGLLNTLIYMFLSPGTVDPSEQLYTGQATVQTILLLIAFCCIPIMLFAKPYYLWKEHQRIRGQGYDQAARSSMESAPGSHDVEELHSEEHFEFSDIMVHQVIHTIEFCLGAISNTASYLRLWALSLAHAQLSEVIWEMVMENAMEYGVIGIIIGFGVWFQLTCGILILIEGLSAFLHALRLHWVEFQNKFYGGEGRKFLPFSFAKIAEEHRSGEN</sequence>
<accession>A0AAD5U7G7</accession>
<feature type="transmembrane region" description="Helical" evidence="9">
    <location>
        <begin position="581"/>
        <end position="604"/>
    </location>
</feature>
<keyword evidence="13" id="KW-1185">Reference proteome</keyword>
<evidence type="ECO:0000256" key="11">
    <source>
        <dbReference type="SAM" id="MobiDB-lite"/>
    </source>
</evidence>
<dbReference type="EMBL" id="JADGJW010000018">
    <property type="protein sequence ID" value="KAJ3227364.1"/>
    <property type="molecule type" value="Genomic_DNA"/>
</dbReference>
<feature type="region of interest" description="Disordered" evidence="11">
    <location>
        <begin position="156"/>
        <end position="180"/>
    </location>
</feature>
<feature type="transmembrane region" description="Helical" evidence="9">
    <location>
        <begin position="426"/>
        <end position="450"/>
    </location>
</feature>
<dbReference type="GO" id="GO:0007035">
    <property type="term" value="P:vacuolar acidification"/>
    <property type="evidence" value="ECO:0007669"/>
    <property type="project" value="TreeGrafter"/>
</dbReference>